<evidence type="ECO:0000256" key="3">
    <source>
        <dbReference type="ARBA" id="ARBA00022559"/>
    </source>
</evidence>
<dbReference type="GO" id="GO:0005576">
    <property type="term" value="C:extracellular region"/>
    <property type="evidence" value="ECO:0007669"/>
    <property type="project" value="UniProtKB-SubCell"/>
</dbReference>
<sequence length="203" mass="22749">MKKEVLQLAAFEAVDLTEKLFNETEKHMAEELTDVSFKSSEFAWLQYTYADQYAKYISFAAISSNLAAKTIIEKSHKKAKHGVSFVPVEGTKMKEICPIDHIEECIIGKYRSYTGHCNNIKKPRSGAAYEKLRRFLPADYGDGISSVRLSVSGNELASPRALSSLFTPSPSGHAVCSLLLAPFLSFIYDDMVHVPSNRIFKRE</sequence>
<dbReference type="PANTHER" id="PTHR11475">
    <property type="entry name" value="OXIDASE/PEROXIDASE"/>
    <property type="match status" value="1"/>
</dbReference>
<dbReference type="InterPro" id="IPR037120">
    <property type="entry name" value="Haem_peroxidase_sf_animal"/>
</dbReference>
<dbReference type="SUPFAM" id="SSF48113">
    <property type="entry name" value="Heme-dependent peroxidases"/>
    <property type="match status" value="1"/>
</dbReference>
<evidence type="ECO:0000256" key="1">
    <source>
        <dbReference type="ARBA" id="ARBA00004613"/>
    </source>
</evidence>
<comment type="caution">
    <text evidence="5">The sequence shown here is derived from an EMBL/GenBank/DDBJ whole genome shotgun (WGS) entry which is preliminary data.</text>
</comment>
<dbReference type="AlphaFoldDB" id="A0A8S1F561"/>
<evidence type="ECO:0000256" key="2">
    <source>
        <dbReference type="ARBA" id="ARBA00022525"/>
    </source>
</evidence>
<dbReference type="GO" id="GO:0020037">
    <property type="term" value="F:heme binding"/>
    <property type="evidence" value="ECO:0007669"/>
    <property type="project" value="InterPro"/>
</dbReference>
<name>A0A8S1F561_9PELO</name>
<reference evidence="5 6" key="1">
    <citation type="submission" date="2020-04" db="EMBL/GenBank/DDBJ databases">
        <authorList>
            <person name="Laetsch R D."/>
            <person name="Stevens L."/>
            <person name="Kumar S."/>
            <person name="Blaxter L. M."/>
        </authorList>
    </citation>
    <scope>NUCLEOTIDE SEQUENCE [LARGE SCALE GENOMIC DNA]</scope>
</reference>
<dbReference type="InterPro" id="IPR019791">
    <property type="entry name" value="Haem_peroxidase_animal"/>
</dbReference>
<dbReference type="PROSITE" id="PS50292">
    <property type="entry name" value="PEROXIDASE_3"/>
    <property type="match status" value="1"/>
</dbReference>
<comment type="subcellular location">
    <subcellularLocation>
        <location evidence="1">Secreted</location>
    </subcellularLocation>
</comment>
<dbReference type="Gene3D" id="1.10.640.10">
    <property type="entry name" value="Haem peroxidase domain superfamily, animal type"/>
    <property type="match status" value="1"/>
</dbReference>
<protein>
    <submittedName>
        <fullName evidence="5">Uncharacterized protein</fullName>
    </submittedName>
</protein>
<dbReference type="GO" id="GO:0006979">
    <property type="term" value="P:response to oxidative stress"/>
    <property type="evidence" value="ECO:0007669"/>
    <property type="project" value="InterPro"/>
</dbReference>
<dbReference type="Proteomes" id="UP000494206">
    <property type="component" value="Unassembled WGS sequence"/>
</dbReference>
<dbReference type="GO" id="GO:0004601">
    <property type="term" value="F:peroxidase activity"/>
    <property type="evidence" value="ECO:0007669"/>
    <property type="project" value="UniProtKB-KW"/>
</dbReference>
<dbReference type="InterPro" id="IPR010255">
    <property type="entry name" value="Haem_peroxidase_sf"/>
</dbReference>
<keyword evidence="3" id="KW-0560">Oxidoreductase</keyword>
<evidence type="ECO:0000313" key="5">
    <source>
        <dbReference type="EMBL" id="CAB3409040.1"/>
    </source>
</evidence>
<dbReference type="Pfam" id="PF03098">
    <property type="entry name" value="An_peroxidase"/>
    <property type="match status" value="1"/>
</dbReference>
<keyword evidence="2" id="KW-0964">Secreted</keyword>
<dbReference type="OrthoDB" id="823504at2759"/>
<dbReference type="PANTHER" id="PTHR11475:SF4">
    <property type="entry name" value="CHORION PEROXIDASE"/>
    <property type="match status" value="1"/>
</dbReference>
<dbReference type="EMBL" id="CADEPM010000008">
    <property type="protein sequence ID" value="CAB3409040.1"/>
    <property type="molecule type" value="Genomic_DNA"/>
</dbReference>
<evidence type="ECO:0000256" key="4">
    <source>
        <dbReference type="ARBA" id="ARBA00023180"/>
    </source>
</evidence>
<gene>
    <name evidence="5" type="ORF">CBOVIS_LOCUS10740</name>
</gene>
<keyword evidence="4" id="KW-0325">Glycoprotein</keyword>
<accession>A0A8S1F561</accession>
<evidence type="ECO:0000313" key="6">
    <source>
        <dbReference type="Proteomes" id="UP000494206"/>
    </source>
</evidence>
<proteinExistence type="predicted"/>
<keyword evidence="3" id="KW-0575">Peroxidase</keyword>
<organism evidence="5 6">
    <name type="scientific">Caenorhabditis bovis</name>
    <dbReference type="NCBI Taxonomy" id="2654633"/>
    <lineage>
        <taxon>Eukaryota</taxon>
        <taxon>Metazoa</taxon>
        <taxon>Ecdysozoa</taxon>
        <taxon>Nematoda</taxon>
        <taxon>Chromadorea</taxon>
        <taxon>Rhabditida</taxon>
        <taxon>Rhabditina</taxon>
        <taxon>Rhabditomorpha</taxon>
        <taxon>Rhabditoidea</taxon>
        <taxon>Rhabditidae</taxon>
        <taxon>Peloderinae</taxon>
        <taxon>Caenorhabditis</taxon>
    </lineage>
</organism>
<keyword evidence="6" id="KW-1185">Reference proteome</keyword>